<dbReference type="EMBL" id="JAAVJR010000003">
    <property type="protein sequence ID" value="NJW52460.1"/>
    <property type="molecule type" value="Genomic_DNA"/>
</dbReference>
<comment type="caution">
    <text evidence="1">The sequence shown here is derived from an EMBL/GenBank/DDBJ whole genome shotgun (WGS) entry which is preliminary data.</text>
</comment>
<sequence length="138" mass="15281">MGLFLLLFSVYSCDIRDKECDGICTEEYRTIVVKIVDTEGDPVALDDFQVFIAGTNREITITPDAQTFALMQQHGSYPLFSDKFVPEFAQQQLDLVFTGILDGQEIVSEAYKVGADCCHVFLVSGNVGLQVDLPDSTE</sequence>
<name>A0ABX1CVY8_9FLAO</name>
<proteinExistence type="predicted"/>
<keyword evidence="2" id="KW-1185">Reference proteome</keyword>
<dbReference type="RefSeq" id="WP_168137584.1">
    <property type="nucleotide sequence ID" value="NZ_JAAVJR010000003.1"/>
</dbReference>
<evidence type="ECO:0000313" key="2">
    <source>
        <dbReference type="Proteomes" id="UP000703674"/>
    </source>
</evidence>
<evidence type="ECO:0000313" key="1">
    <source>
        <dbReference type="EMBL" id="NJW52460.1"/>
    </source>
</evidence>
<gene>
    <name evidence="1" type="ORF">HC175_05965</name>
</gene>
<reference evidence="1 2" key="1">
    <citation type="submission" date="2020-03" db="EMBL/GenBank/DDBJ databases">
        <title>Salinimicrobium sp. nov, isolated from SCS.</title>
        <authorList>
            <person name="Cao W.R."/>
        </authorList>
    </citation>
    <scope>NUCLEOTIDE SEQUENCE [LARGE SCALE GENOMIC DNA]</scope>
    <source>
        <strain evidence="2">J15B91</strain>
    </source>
</reference>
<protein>
    <submittedName>
        <fullName evidence="1">Uncharacterized protein</fullName>
    </submittedName>
</protein>
<organism evidence="1 2">
    <name type="scientific">Salinimicrobium oceani</name>
    <dbReference type="NCBI Taxonomy" id="2722702"/>
    <lineage>
        <taxon>Bacteria</taxon>
        <taxon>Pseudomonadati</taxon>
        <taxon>Bacteroidota</taxon>
        <taxon>Flavobacteriia</taxon>
        <taxon>Flavobacteriales</taxon>
        <taxon>Flavobacteriaceae</taxon>
        <taxon>Salinimicrobium</taxon>
    </lineage>
</organism>
<accession>A0ABX1CVY8</accession>
<dbReference type="Proteomes" id="UP000703674">
    <property type="component" value="Unassembled WGS sequence"/>
</dbReference>